<proteinExistence type="predicted"/>
<name>A0A2B0LWA9_BACCE</name>
<keyword evidence="1" id="KW-0732">Signal</keyword>
<evidence type="ECO:0000313" key="2">
    <source>
        <dbReference type="EMBL" id="PFK34053.1"/>
    </source>
</evidence>
<evidence type="ECO:0000313" key="3">
    <source>
        <dbReference type="Proteomes" id="UP000242656"/>
    </source>
</evidence>
<dbReference type="AlphaFoldDB" id="A0A2B0LWA9"/>
<comment type="caution">
    <text evidence="2">The sequence shown here is derived from an EMBL/GenBank/DDBJ whole genome shotgun (WGS) entry which is preliminary data.</text>
</comment>
<gene>
    <name evidence="2" type="ORF">COI93_17905</name>
</gene>
<organism evidence="2 3">
    <name type="scientific">Bacillus cereus</name>
    <dbReference type="NCBI Taxonomy" id="1396"/>
    <lineage>
        <taxon>Bacteria</taxon>
        <taxon>Bacillati</taxon>
        <taxon>Bacillota</taxon>
        <taxon>Bacilli</taxon>
        <taxon>Bacillales</taxon>
        <taxon>Bacillaceae</taxon>
        <taxon>Bacillus</taxon>
        <taxon>Bacillus cereus group</taxon>
    </lineage>
</organism>
<feature type="chain" id="PRO_5012066589" description="Group-specific protein" evidence="1">
    <location>
        <begin position="26"/>
        <end position="161"/>
    </location>
</feature>
<sequence length="161" mass="18843">MQYLKLFPLTLISFLIFSFSSTAEAFNPNKLPVSQKSEQWNVQIGESKMKNNSFDSKKGVYDSYSLDVKNIGKEAYNVTVEVYRNEPKVQKKYELFTMKKDHIINGTESINCFQHTNFPISVKSKELEVLVTWQEKPYTVLKDGKQIEARKYKETFIFKDK</sequence>
<reference evidence="2 3" key="1">
    <citation type="submission" date="2017-09" db="EMBL/GenBank/DDBJ databases">
        <title>Large-scale bioinformatics analysis of Bacillus genomes uncovers conserved roles of natural products in bacterial physiology.</title>
        <authorList>
            <consortium name="Agbiome Team Llc"/>
            <person name="Bleich R.M."/>
            <person name="Grubbs K.J."/>
            <person name="Santa Maria K.C."/>
            <person name="Allen S.E."/>
            <person name="Farag S."/>
            <person name="Shank E.A."/>
            <person name="Bowers A."/>
        </authorList>
    </citation>
    <scope>NUCLEOTIDE SEQUENCE [LARGE SCALE GENOMIC DNA]</scope>
    <source>
        <strain evidence="2 3">AFS083043</strain>
    </source>
</reference>
<evidence type="ECO:0008006" key="4">
    <source>
        <dbReference type="Google" id="ProtNLM"/>
    </source>
</evidence>
<feature type="signal peptide" evidence="1">
    <location>
        <begin position="1"/>
        <end position="25"/>
    </location>
</feature>
<evidence type="ECO:0000256" key="1">
    <source>
        <dbReference type="SAM" id="SignalP"/>
    </source>
</evidence>
<dbReference type="EMBL" id="NUWN01000073">
    <property type="protein sequence ID" value="PFK34053.1"/>
    <property type="molecule type" value="Genomic_DNA"/>
</dbReference>
<dbReference type="Proteomes" id="UP000242656">
    <property type="component" value="Unassembled WGS sequence"/>
</dbReference>
<accession>A0A2B0LWA9</accession>
<protein>
    <recommendedName>
        <fullName evidence="4">Group-specific protein</fullName>
    </recommendedName>
</protein>
<dbReference type="RefSeq" id="WP_098491924.1">
    <property type="nucleotide sequence ID" value="NZ_NUWN01000073.1"/>
</dbReference>